<reference evidence="1 2" key="1">
    <citation type="submission" date="2019-03" db="EMBL/GenBank/DDBJ databases">
        <title>Genomic Encyclopedia of Type Strains, Phase IV (KMG-IV): sequencing the most valuable type-strain genomes for metagenomic binning, comparative biology and taxonomic classification.</title>
        <authorList>
            <person name="Goeker M."/>
        </authorList>
    </citation>
    <scope>NUCLEOTIDE SEQUENCE [LARGE SCALE GENOMIC DNA]</scope>
    <source>
        <strain evidence="1 2">DSM 16998</strain>
    </source>
</reference>
<dbReference type="EMBL" id="SNXS01000014">
    <property type="protein sequence ID" value="TDP61235.1"/>
    <property type="molecule type" value="Genomic_DNA"/>
</dbReference>
<dbReference type="Pfam" id="PF01244">
    <property type="entry name" value="Peptidase_M19"/>
    <property type="match status" value="1"/>
</dbReference>
<protein>
    <submittedName>
        <fullName evidence="1">Membrane dipeptidase</fullName>
    </submittedName>
</protein>
<dbReference type="InterPro" id="IPR032466">
    <property type="entry name" value="Metal_Hydrolase"/>
</dbReference>
<keyword evidence="2" id="KW-1185">Reference proteome</keyword>
<dbReference type="InterPro" id="IPR008257">
    <property type="entry name" value="Pept_M19"/>
</dbReference>
<name>A0A4R6QFH9_9BURK</name>
<dbReference type="PROSITE" id="PS51365">
    <property type="entry name" value="RENAL_DIPEPTIDASE_2"/>
    <property type="match status" value="1"/>
</dbReference>
<dbReference type="RefSeq" id="WP_166652183.1">
    <property type="nucleotide sequence ID" value="NZ_SNXS01000014.1"/>
</dbReference>
<proteinExistence type="predicted"/>
<dbReference type="AlphaFoldDB" id="A0A4R6QFH9"/>
<organism evidence="1 2">
    <name type="scientific">Roseateles toxinivorans</name>
    <dbReference type="NCBI Taxonomy" id="270368"/>
    <lineage>
        <taxon>Bacteria</taxon>
        <taxon>Pseudomonadati</taxon>
        <taxon>Pseudomonadota</taxon>
        <taxon>Betaproteobacteria</taxon>
        <taxon>Burkholderiales</taxon>
        <taxon>Sphaerotilaceae</taxon>
        <taxon>Roseateles</taxon>
    </lineage>
</organism>
<dbReference type="PANTHER" id="PTHR10443">
    <property type="entry name" value="MICROSOMAL DIPEPTIDASE"/>
    <property type="match status" value="1"/>
</dbReference>
<dbReference type="SUPFAM" id="SSF51556">
    <property type="entry name" value="Metallo-dependent hydrolases"/>
    <property type="match status" value="1"/>
</dbReference>
<evidence type="ECO:0000313" key="2">
    <source>
        <dbReference type="Proteomes" id="UP000295361"/>
    </source>
</evidence>
<dbReference type="InParanoid" id="A0A4R6QFH9"/>
<dbReference type="GO" id="GO:0006508">
    <property type="term" value="P:proteolysis"/>
    <property type="evidence" value="ECO:0007669"/>
    <property type="project" value="InterPro"/>
</dbReference>
<sequence length="339" mass="37670">MDRTELESRARSLIDATLVWDNHACMPLRPLDTGFLPQLERHRRAGFDVVMLNAGFGEQDIEAHVRMVASLRHWISEHSGHYLLLERTADAEEARRSGRLAVGLDIEGANAIGDQLSLIEMYRDLGVWWMAMAYNRNNRVGGGCQDDHDPGLSNFGRAVIREMERVGMAVCVSHTGHRTAHEAIEYASKPVIFSHSNCSALREHPRNVPDELIRACAATGGLVGINGVGIFLGANDIASETYARHIDHVVQLVGPRHVNIALDYVFDRQELDEYIEKMKHTFPPGLGYDLGGRFVPPEQLTEIVAILMDWGYDDGALTAILGGNLMQLMKTIEGARCHV</sequence>
<dbReference type="GO" id="GO:0070573">
    <property type="term" value="F:metallodipeptidase activity"/>
    <property type="evidence" value="ECO:0007669"/>
    <property type="project" value="InterPro"/>
</dbReference>
<dbReference type="PANTHER" id="PTHR10443:SF12">
    <property type="entry name" value="DIPEPTIDASE"/>
    <property type="match status" value="1"/>
</dbReference>
<comment type="caution">
    <text evidence="1">The sequence shown here is derived from an EMBL/GenBank/DDBJ whole genome shotgun (WGS) entry which is preliminary data.</text>
</comment>
<dbReference type="Gene3D" id="3.20.20.140">
    <property type="entry name" value="Metal-dependent hydrolases"/>
    <property type="match status" value="1"/>
</dbReference>
<dbReference type="Proteomes" id="UP000295361">
    <property type="component" value="Unassembled WGS sequence"/>
</dbReference>
<evidence type="ECO:0000313" key="1">
    <source>
        <dbReference type="EMBL" id="TDP61235.1"/>
    </source>
</evidence>
<accession>A0A4R6QFH9</accession>
<gene>
    <name evidence="1" type="ORF">DES47_1147</name>
</gene>